<sequence>MTAASTEQAGEPENANNEIEISKPEPPINPGDHRLQHAYCLWYNRKPSGKTPSSLSFDQSLRLVSTFRTVEEFWRCYCHLVRPSDLTSHSDLHLFKRGIKPMWEDEANRRGGKWIVRLRKNLASRCWENLVMAMLGEQFMVGEEICGCVVSIRYQEDILSVWNRSADDTAVTNRIRDTMMRVLNLPANTIIEYKRHDDSIRPCVDMEVDEDVPQVGGAIVTTPTTPANKKANLASKPFTLKKWNMVAMWSWDVINDVCAICREKAIVFILLSFSVVFENATTALFESSGDLWKSCQSSSKGQCHARKS</sequence>
<keyword evidence="1" id="KW-0396">Initiation factor</keyword>
<evidence type="ECO:0000313" key="3">
    <source>
        <dbReference type="EMBL" id="CAD7229442.1"/>
    </source>
</evidence>
<dbReference type="OrthoDB" id="590761at2759"/>
<dbReference type="GO" id="GO:0003743">
    <property type="term" value="F:translation initiation factor activity"/>
    <property type="evidence" value="ECO:0007669"/>
    <property type="project" value="UniProtKB-KW"/>
</dbReference>
<dbReference type="InterPro" id="IPR023398">
    <property type="entry name" value="TIF_eIF4e-like"/>
</dbReference>
<dbReference type="PROSITE" id="PS00813">
    <property type="entry name" value="IF4E"/>
    <property type="match status" value="1"/>
</dbReference>
<reference evidence="3" key="1">
    <citation type="submission" date="2020-11" db="EMBL/GenBank/DDBJ databases">
        <authorList>
            <person name="Tran Van P."/>
        </authorList>
    </citation>
    <scope>NUCLEOTIDE SEQUENCE</scope>
</reference>
<keyword evidence="1" id="KW-0648">Protein biosynthesis</keyword>
<dbReference type="FunFam" id="3.30.760.10:FF:000014">
    <property type="entry name" value="Eukaryotic translation initiation factor 4E-4"/>
    <property type="match status" value="1"/>
</dbReference>
<organism evidence="3">
    <name type="scientific">Cyprideis torosa</name>
    <dbReference type="NCBI Taxonomy" id="163714"/>
    <lineage>
        <taxon>Eukaryota</taxon>
        <taxon>Metazoa</taxon>
        <taxon>Ecdysozoa</taxon>
        <taxon>Arthropoda</taxon>
        <taxon>Crustacea</taxon>
        <taxon>Oligostraca</taxon>
        <taxon>Ostracoda</taxon>
        <taxon>Podocopa</taxon>
        <taxon>Podocopida</taxon>
        <taxon>Cytherocopina</taxon>
        <taxon>Cytheroidea</taxon>
        <taxon>Cytherideidae</taxon>
        <taxon>Cyprideis</taxon>
    </lineage>
</organism>
<accession>A0A7R8WD53</accession>
<dbReference type="Gene3D" id="3.30.760.10">
    <property type="entry name" value="RNA Cap, Translation Initiation Factor Eif4e"/>
    <property type="match status" value="1"/>
</dbReference>
<feature type="compositionally biased region" description="Polar residues" evidence="2">
    <location>
        <begin position="1"/>
        <end position="19"/>
    </location>
</feature>
<evidence type="ECO:0000256" key="1">
    <source>
        <dbReference type="RuleBase" id="RU004374"/>
    </source>
</evidence>
<gene>
    <name evidence="3" type="ORF">CTOB1V02_LOCUS7312</name>
</gene>
<dbReference type="EMBL" id="OB662067">
    <property type="protein sequence ID" value="CAD7229442.1"/>
    <property type="molecule type" value="Genomic_DNA"/>
</dbReference>
<name>A0A7R8WD53_9CRUS</name>
<dbReference type="PANTHER" id="PTHR11960">
    <property type="entry name" value="EUKARYOTIC TRANSLATION INITIATION FACTOR 4E RELATED"/>
    <property type="match status" value="1"/>
</dbReference>
<evidence type="ECO:0000256" key="2">
    <source>
        <dbReference type="SAM" id="MobiDB-lite"/>
    </source>
</evidence>
<feature type="region of interest" description="Disordered" evidence="2">
    <location>
        <begin position="1"/>
        <end position="28"/>
    </location>
</feature>
<dbReference type="AlphaFoldDB" id="A0A7R8WD53"/>
<proteinExistence type="inferred from homology"/>
<dbReference type="InterPro" id="IPR019770">
    <property type="entry name" value="TIF_eIF_4E_CS"/>
</dbReference>
<dbReference type="GO" id="GO:0016281">
    <property type="term" value="C:eukaryotic translation initiation factor 4F complex"/>
    <property type="evidence" value="ECO:0007669"/>
    <property type="project" value="TreeGrafter"/>
</dbReference>
<protein>
    <submittedName>
        <fullName evidence="3">Uncharacterized protein</fullName>
    </submittedName>
</protein>
<dbReference type="SUPFAM" id="SSF57850">
    <property type="entry name" value="RING/U-box"/>
    <property type="match status" value="1"/>
</dbReference>
<dbReference type="PANTHER" id="PTHR11960:SF18">
    <property type="entry name" value="EUKARYOTIC TRANSLATION INITIATION FACTOR 4E HOMOLOGOUS PROTEIN, ISOFORM B"/>
    <property type="match status" value="1"/>
</dbReference>
<comment type="similarity">
    <text evidence="1">Belongs to the eukaryotic initiation factor 4E family.</text>
</comment>
<keyword evidence="1" id="KW-0694">RNA-binding</keyword>
<dbReference type="Pfam" id="PF01652">
    <property type="entry name" value="IF4E"/>
    <property type="match status" value="1"/>
</dbReference>
<dbReference type="GO" id="GO:0000340">
    <property type="term" value="F:RNA 7-methylguanosine cap binding"/>
    <property type="evidence" value="ECO:0007669"/>
    <property type="project" value="UniProtKB-ARBA"/>
</dbReference>
<dbReference type="SUPFAM" id="SSF55418">
    <property type="entry name" value="eIF4e-like"/>
    <property type="match status" value="1"/>
</dbReference>
<dbReference type="InterPro" id="IPR001040">
    <property type="entry name" value="TIF_eIF_4E"/>
</dbReference>